<dbReference type="PANTHER" id="PTHR34139">
    <property type="entry name" value="UPF0331 PROTEIN MJ0127"/>
    <property type="match status" value="1"/>
</dbReference>
<reference evidence="6 7" key="1">
    <citation type="submission" date="2020-07" db="EMBL/GenBank/DDBJ databases">
        <title>Moheibacter lacus sp. nov., a member of the family Flavobacteriaceae isolated from freshwater lake sediment.</title>
        <authorList>
            <person name="Liu Y."/>
        </authorList>
    </citation>
    <scope>NUCLEOTIDE SEQUENCE [LARGE SCALE GENOMIC DNA]</scope>
    <source>
        <strain evidence="6 7">BDHS18</strain>
    </source>
</reference>
<dbReference type="PANTHER" id="PTHR34139:SF1">
    <property type="entry name" value="RNASE MJ1380-RELATED"/>
    <property type="match status" value="1"/>
</dbReference>
<protein>
    <submittedName>
        <fullName evidence="6">DUF86 domain-containing protein</fullName>
    </submittedName>
</protein>
<name>A0A838ZLS7_9FLAO</name>
<comment type="caution">
    <text evidence="6">The sequence shown here is derived from an EMBL/GenBank/DDBJ whole genome shotgun (WGS) entry which is preliminary data.</text>
</comment>
<keyword evidence="5" id="KW-0378">Hydrolase</keyword>
<evidence type="ECO:0000256" key="2">
    <source>
        <dbReference type="ARBA" id="ARBA00022649"/>
    </source>
</evidence>
<evidence type="ECO:0000313" key="7">
    <source>
        <dbReference type="Proteomes" id="UP000552241"/>
    </source>
</evidence>
<dbReference type="EMBL" id="JACDZE010000001">
    <property type="protein sequence ID" value="MBA5628710.1"/>
    <property type="molecule type" value="Genomic_DNA"/>
</dbReference>
<dbReference type="GO" id="GO:0000166">
    <property type="term" value="F:nucleotide binding"/>
    <property type="evidence" value="ECO:0007669"/>
    <property type="project" value="UniProtKB-KW"/>
</dbReference>
<dbReference type="Pfam" id="PF01934">
    <property type="entry name" value="HepT-like"/>
    <property type="match status" value="1"/>
</dbReference>
<keyword evidence="4" id="KW-0547">Nucleotide-binding</keyword>
<dbReference type="AlphaFoldDB" id="A0A838ZLS7"/>
<organism evidence="6 7">
    <name type="scientific">Moheibacter lacus</name>
    <dbReference type="NCBI Taxonomy" id="2745851"/>
    <lineage>
        <taxon>Bacteria</taxon>
        <taxon>Pseudomonadati</taxon>
        <taxon>Bacteroidota</taxon>
        <taxon>Flavobacteriia</taxon>
        <taxon>Flavobacteriales</taxon>
        <taxon>Weeksellaceae</taxon>
        <taxon>Moheibacter</taxon>
    </lineage>
</organism>
<dbReference type="Proteomes" id="UP000552241">
    <property type="component" value="Unassembled WGS sequence"/>
</dbReference>
<dbReference type="RefSeq" id="WP_182042298.1">
    <property type="nucleotide sequence ID" value="NZ_JACDZE010000001.1"/>
</dbReference>
<dbReference type="GO" id="GO:0004540">
    <property type="term" value="F:RNA nuclease activity"/>
    <property type="evidence" value="ECO:0007669"/>
    <property type="project" value="InterPro"/>
</dbReference>
<dbReference type="GO" id="GO:0110001">
    <property type="term" value="C:toxin-antitoxin complex"/>
    <property type="evidence" value="ECO:0007669"/>
    <property type="project" value="InterPro"/>
</dbReference>
<gene>
    <name evidence="6" type="ORF">HU137_02870</name>
</gene>
<sequence length="118" mass="13933">MEIDKNLFRLEHIAENIERIENLIKILHSFDNFERKWIESEAMIQCFEIIGEAANHISEDLKGKYPEVAWNEIRGMRNYISHEYFGLQLDSLWDAAINDIPILKKQILKIKSDLTTKS</sequence>
<evidence type="ECO:0000256" key="1">
    <source>
        <dbReference type="ARBA" id="ARBA00022553"/>
    </source>
</evidence>
<dbReference type="InterPro" id="IPR051813">
    <property type="entry name" value="HepT_RNase_toxin"/>
</dbReference>
<evidence type="ECO:0000313" key="6">
    <source>
        <dbReference type="EMBL" id="MBA5628710.1"/>
    </source>
</evidence>
<proteinExistence type="predicted"/>
<accession>A0A838ZLS7</accession>
<keyword evidence="2" id="KW-1277">Toxin-antitoxin system</keyword>
<keyword evidence="1" id="KW-0597">Phosphoprotein</keyword>
<dbReference type="SUPFAM" id="SSF81593">
    <property type="entry name" value="Nucleotidyltransferase substrate binding subunit/domain"/>
    <property type="match status" value="1"/>
</dbReference>
<keyword evidence="7" id="KW-1185">Reference proteome</keyword>
<dbReference type="InterPro" id="IPR008201">
    <property type="entry name" value="HepT-like"/>
</dbReference>
<evidence type="ECO:0000256" key="5">
    <source>
        <dbReference type="ARBA" id="ARBA00022801"/>
    </source>
</evidence>
<evidence type="ECO:0000256" key="4">
    <source>
        <dbReference type="ARBA" id="ARBA00022741"/>
    </source>
</evidence>
<keyword evidence="3" id="KW-0540">Nuclease</keyword>
<dbReference type="GO" id="GO:0016787">
    <property type="term" value="F:hydrolase activity"/>
    <property type="evidence" value="ECO:0007669"/>
    <property type="project" value="UniProtKB-KW"/>
</dbReference>
<evidence type="ECO:0000256" key="3">
    <source>
        <dbReference type="ARBA" id="ARBA00022722"/>
    </source>
</evidence>